<feature type="transmembrane region" description="Helical" evidence="1">
    <location>
        <begin position="32"/>
        <end position="50"/>
    </location>
</feature>
<keyword evidence="1" id="KW-0812">Transmembrane</keyword>
<name>A0A0R0FJS9_SOYBN</name>
<proteinExistence type="predicted"/>
<sequence>MSLLSLELHPSLGRLLFALVQLWELRQCTECWVFISIIFTVYLYNINLLISSQINLMTIACLNSHAPLRKVRSCFAQPS</sequence>
<keyword evidence="4" id="KW-1185">Reference proteome</keyword>
<keyword evidence="1" id="KW-0472">Membrane</keyword>
<gene>
    <name evidence="2" type="ORF">GLYMA_17G104900</name>
</gene>
<reference evidence="2" key="3">
    <citation type="submission" date="2018-07" db="EMBL/GenBank/DDBJ databases">
        <title>WGS assembly of Glycine max.</title>
        <authorList>
            <person name="Schmutz J."/>
            <person name="Cannon S."/>
            <person name="Schlueter J."/>
            <person name="Ma J."/>
            <person name="Mitros T."/>
            <person name="Nelson W."/>
            <person name="Hyten D."/>
            <person name="Song Q."/>
            <person name="Thelen J."/>
            <person name="Cheng J."/>
            <person name="Xu D."/>
            <person name="Hellsten U."/>
            <person name="May G."/>
            <person name="Yu Y."/>
            <person name="Sakurai T."/>
            <person name="Umezawa T."/>
            <person name="Bhattacharyya M."/>
            <person name="Sandhu D."/>
            <person name="Valliyodan B."/>
            <person name="Lindquist E."/>
            <person name="Peto M."/>
            <person name="Grant D."/>
            <person name="Shu S."/>
            <person name="Goodstein D."/>
            <person name="Barry K."/>
            <person name="Futrell-Griggs M."/>
            <person name="Abernathy B."/>
            <person name="Du J."/>
            <person name="Tian Z."/>
            <person name="Zhu L."/>
            <person name="Gill N."/>
            <person name="Joshi T."/>
            <person name="Libault M."/>
            <person name="Sethuraman A."/>
            <person name="Zhang X."/>
            <person name="Shinozaki K."/>
            <person name="Nguyen H."/>
            <person name="Wing R."/>
            <person name="Cregan P."/>
            <person name="Specht J."/>
            <person name="Grimwood J."/>
            <person name="Rokhsar D."/>
            <person name="Stacey G."/>
            <person name="Shoemaker R."/>
            <person name="Jackson S."/>
        </authorList>
    </citation>
    <scope>NUCLEOTIDE SEQUENCE</scope>
    <source>
        <tissue evidence="2">Callus</tissue>
    </source>
</reference>
<organism evidence="2">
    <name type="scientific">Glycine max</name>
    <name type="common">Soybean</name>
    <name type="synonym">Glycine hispida</name>
    <dbReference type="NCBI Taxonomy" id="3847"/>
    <lineage>
        <taxon>Eukaryota</taxon>
        <taxon>Viridiplantae</taxon>
        <taxon>Streptophyta</taxon>
        <taxon>Embryophyta</taxon>
        <taxon>Tracheophyta</taxon>
        <taxon>Spermatophyta</taxon>
        <taxon>Magnoliopsida</taxon>
        <taxon>eudicotyledons</taxon>
        <taxon>Gunneridae</taxon>
        <taxon>Pentapetalae</taxon>
        <taxon>rosids</taxon>
        <taxon>fabids</taxon>
        <taxon>Fabales</taxon>
        <taxon>Fabaceae</taxon>
        <taxon>Papilionoideae</taxon>
        <taxon>50 kb inversion clade</taxon>
        <taxon>NPAAA clade</taxon>
        <taxon>indigoferoid/millettioid clade</taxon>
        <taxon>Phaseoleae</taxon>
        <taxon>Glycine</taxon>
        <taxon>Glycine subgen. Soja</taxon>
    </lineage>
</organism>
<evidence type="ECO:0000313" key="4">
    <source>
        <dbReference type="Proteomes" id="UP000008827"/>
    </source>
</evidence>
<dbReference type="EnsemblPlants" id="KRH03555">
    <property type="protein sequence ID" value="KRH03555"/>
    <property type="gene ID" value="GLYMA_17G104900"/>
</dbReference>
<reference evidence="3" key="2">
    <citation type="submission" date="2018-02" db="UniProtKB">
        <authorList>
            <consortium name="EnsemblPlants"/>
        </authorList>
    </citation>
    <scope>IDENTIFICATION</scope>
    <source>
        <strain evidence="3">Williams 82</strain>
    </source>
</reference>
<keyword evidence="1" id="KW-1133">Transmembrane helix</keyword>
<dbReference type="InParanoid" id="A0A0R0FJS9"/>
<accession>A0A0R0FJS9</accession>
<evidence type="ECO:0000313" key="2">
    <source>
        <dbReference type="EMBL" id="KRH03555.1"/>
    </source>
</evidence>
<evidence type="ECO:0000313" key="3">
    <source>
        <dbReference type="EnsemblPlants" id="KRH03555"/>
    </source>
</evidence>
<reference evidence="2 3" key="1">
    <citation type="journal article" date="2010" name="Nature">
        <title>Genome sequence of the palaeopolyploid soybean.</title>
        <authorList>
            <person name="Schmutz J."/>
            <person name="Cannon S.B."/>
            <person name="Schlueter J."/>
            <person name="Ma J."/>
            <person name="Mitros T."/>
            <person name="Nelson W."/>
            <person name="Hyten D.L."/>
            <person name="Song Q."/>
            <person name="Thelen J.J."/>
            <person name="Cheng J."/>
            <person name="Xu D."/>
            <person name="Hellsten U."/>
            <person name="May G.D."/>
            <person name="Yu Y."/>
            <person name="Sakurai T."/>
            <person name="Umezawa T."/>
            <person name="Bhattacharyya M.K."/>
            <person name="Sandhu D."/>
            <person name="Valliyodan B."/>
            <person name="Lindquist E."/>
            <person name="Peto M."/>
            <person name="Grant D."/>
            <person name="Shu S."/>
            <person name="Goodstein D."/>
            <person name="Barry K."/>
            <person name="Futrell-Griggs M."/>
            <person name="Abernathy B."/>
            <person name="Du J."/>
            <person name="Tian Z."/>
            <person name="Zhu L."/>
            <person name="Gill N."/>
            <person name="Joshi T."/>
            <person name="Libault M."/>
            <person name="Sethuraman A."/>
            <person name="Zhang X.-C."/>
            <person name="Shinozaki K."/>
            <person name="Nguyen H.T."/>
            <person name="Wing R.A."/>
            <person name="Cregan P."/>
            <person name="Specht J."/>
            <person name="Grimwood J."/>
            <person name="Rokhsar D."/>
            <person name="Stacey G."/>
            <person name="Shoemaker R.C."/>
            <person name="Jackson S.A."/>
        </authorList>
    </citation>
    <scope>NUCLEOTIDE SEQUENCE [LARGE SCALE GENOMIC DNA]</scope>
    <source>
        <strain evidence="3">cv. Williams 82</strain>
        <tissue evidence="2">Callus</tissue>
    </source>
</reference>
<dbReference type="Proteomes" id="UP000008827">
    <property type="component" value="Chromosome 17"/>
</dbReference>
<dbReference type="EMBL" id="CM000850">
    <property type="protein sequence ID" value="KRH03555.1"/>
    <property type="molecule type" value="Genomic_DNA"/>
</dbReference>
<protein>
    <submittedName>
        <fullName evidence="2 3">Uncharacterized protein</fullName>
    </submittedName>
</protein>
<evidence type="ECO:0000256" key="1">
    <source>
        <dbReference type="SAM" id="Phobius"/>
    </source>
</evidence>
<dbReference type="AlphaFoldDB" id="A0A0R0FJS9"/>
<dbReference type="Gramene" id="KRH03555">
    <property type="protein sequence ID" value="KRH03555"/>
    <property type="gene ID" value="GLYMA_17G104900"/>
</dbReference>